<dbReference type="EMBL" id="QDKH01000003">
    <property type="protein sequence ID" value="PWC18792.1"/>
    <property type="molecule type" value="Genomic_DNA"/>
</dbReference>
<feature type="transmembrane region" description="Helical" evidence="1">
    <location>
        <begin position="138"/>
        <end position="157"/>
    </location>
</feature>
<feature type="transmembrane region" description="Helical" evidence="1">
    <location>
        <begin position="80"/>
        <end position="101"/>
    </location>
</feature>
<proteinExistence type="predicted"/>
<name>A0A2U1UB05_9GAMM</name>
<keyword evidence="1" id="KW-1133">Transmembrane helix</keyword>
<accession>A0A2U1UB05</accession>
<reference evidence="2 3" key="1">
    <citation type="submission" date="2018-04" db="EMBL/GenBank/DDBJ databases">
        <title>Brenneria corticis sp.nov.</title>
        <authorList>
            <person name="Li Y."/>
        </authorList>
    </citation>
    <scope>NUCLEOTIDE SEQUENCE [LARGE SCALE GENOMIC DNA]</scope>
    <source>
        <strain evidence="2 3">CFCC 11842</strain>
    </source>
</reference>
<keyword evidence="1" id="KW-0812">Transmembrane</keyword>
<feature type="transmembrane region" description="Helical" evidence="1">
    <location>
        <begin position="46"/>
        <end position="68"/>
    </location>
</feature>
<dbReference type="Proteomes" id="UP000296159">
    <property type="component" value="Unassembled WGS sequence"/>
</dbReference>
<keyword evidence="3" id="KW-1185">Reference proteome</keyword>
<comment type="caution">
    <text evidence="2">The sequence shown here is derived from an EMBL/GenBank/DDBJ whole genome shotgun (WGS) entry which is preliminary data.</text>
</comment>
<protein>
    <submittedName>
        <fullName evidence="2">Uncharacterized protein</fullName>
    </submittedName>
</protein>
<evidence type="ECO:0000313" key="2">
    <source>
        <dbReference type="EMBL" id="PWC18792.1"/>
    </source>
</evidence>
<evidence type="ECO:0000256" key="1">
    <source>
        <dbReference type="SAM" id="Phobius"/>
    </source>
</evidence>
<dbReference type="AlphaFoldDB" id="A0A2U1UB05"/>
<keyword evidence="1" id="KW-0472">Membrane</keyword>
<organism evidence="2 3">
    <name type="scientific">Brenneria corticis</name>
    <dbReference type="NCBI Taxonomy" id="2173106"/>
    <lineage>
        <taxon>Bacteria</taxon>
        <taxon>Pseudomonadati</taxon>
        <taxon>Pseudomonadota</taxon>
        <taxon>Gammaproteobacteria</taxon>
        <taxon>Enterobacterales</taxon>
        <taxon>Pectobacteriaceae</taxon>
        <taxon>Brenneria</taxon>
    </lineage>
</organism>
<dbReference type="RefSeq" id="WP_136164882.1">
    <property type="nucleotide sequence ID" value="NZ_KZ819072.1"/>
</dbReference>
<evidence type="ECO:0000313" key="3">
    <source>
        <dbReference type="Proteomes" id="UP000296159"/>
    </source>
</evidence>
<sequence>MFELIRHGREIDAAIASNDQTLLARSSEALESYFDKPAQELPRQNAFPVALMLFFFLLSFTLSLLFFLDLFAINTPPLHVVLFFIPSILLIIYLFFASYLLSRGHNTGLVLYYYFFIAILALGVFQLFYSFVDAMNAISFSFDTLTTSIIVLLSVFLSRALMNSRPFAAFVLYCRTQRMATQSRKLRMEARNR</sequence>
<gene>
    <name evidence="2" type="ORF">DDT56_02175</name>
</gene>
<feature type="transmembrane region" description="Helical" evidence="1">
    <location>
        <begin position="113"/>
        <end position="132"/>
    </location>
</feature>